<dbReference type="AlphaFoldDB" id="F0W1Y9"/>
<sequence>MRNFGIALATSLFYSSKLFAYQPAIQDPLFHKYRTVYHFTAPYNWMNDPCAPYFDSDSKLYHMFYQFNPTGTDWGNMHWGHAVSRNQVEWTDLPIAFKPDSKWDSLGVFSGQAIKSDLNGQMYIFYTGVTRLPDNFLLDYLHGEHVMVATTLDNGLTWQKYPTPLIESGPPGYDIIGWRDPYLFQSKSLDTAFGVQNSKNGSNSYMLVSGGIRGKGPCLFLYIGKSQFSWDYHGLLFSRPLNASFYHPFLSGDFGYNFEMTVYMELPDEDGEIHNVFLTSVENYNRHYILWMVGDFVRNGTNVTFDPKMVGVADRSVWYASTVLKDPATNKTVVYAWMTEENGRHEQIQGWNGIHALPREVSIKTISNVFDPLNHLSIKAPWMVTNRRYSDCGGEKYSTSTIKTLAFQPLEALAEMRGPKTLSISNLNVSDQEQVLPVNSKSFEILAEVSSFTGSRFGFRVRRGLNNEEFTEVVYDDTTHVLTINRTNSSDMSCPEVTPDHKPVTESNNAFFNAYQIADGSSGKCIIRKENVKFRIFVDVSVVEVFVNDRVALSARIYPCATEGASDGISVVSYGHATFESIDIWADSKPAWPENRSVQFSSSSQAFAAPNHMEKN</sequence>
<dbReference type="SUPFAM" id="SSF49899">
    <property type="entry name" value="Concanavalin A-like lectins/glucanases"/>
    <property type="match status" value="1"/>
</dbReference>
<keyword evidence="3 4" id="KW-0326">Glycosidase</keyword>
<name>F0W1Y9_9STRA</name>
<keyword evidence="2 4" id="KW-0378">Hydrolase</keyword>
<dbReference type="InterPro" id="IPR001362">
    <property type="entry name" value="Glyco_hydro_32"/>
</dbReference>
<dbReference type="GO" id="GO:0005737">
    <property type="term" value="C:cytoplasm"/>
    <property type="evidence" value="ECO:0007669"/>
    <property type="project" value="TreeGrafter"/>
</dbReference>
<dbReference type="InterPro" id="IPR013189">
    <property type="entry name" value="Glyco_hydro_32_C"/>
</dbReference>
<evidence type="ECO:0000259" key="6">
    <source>
        <dbReference type="Pfam" id="PF08244"/>
    </source>
</evidence>
<dbReference type="PANTHER" id="PTHR42800">
    <property type="entry name" value="EXOINULINASE INUD (AFU_ORTHOLOGUE AFUA_5G00480)"/>
    <property type="match status" value="1"/>
</dbReference>
<feature type="domain" description="Glycosyl hydrolase family 32 N-terminal" evidence="5">
    <location>
        <begin position="38"/>
        <end position="365"/>
    </location>
</feature>
<evidence type="ECO:0000256" key="1">
    <source>
        <dbReference type="ARBA" id="ARBA00009902"/>
    </source>
</evidence>
<dbReference type="Pfam" id="PF00251">
    <property type="entry name" value="Glyco_hydro_32N"/>
    <property type="match status" value="1"/>
</dbReference>
<gene>
    <name evidence="7" type="ORF">ALNC14_012110</name>
</gene>
<accession>F0W1Y9</accession>
<evidence type="ECO:0000313" key="7">
    <source>
        <dbReference type="EMBL" id="CCA15068.1"/>
    </source>
</evidence>
<evidence type="ECO:0000256" key="2">
    <source>
        <dbReference type="ARBA" id="ARBA00022801"/>
    </source>
</evidence>
<dbReference type="Pfam" id="PF08244">
    <property type="entry name" value="Glyco_hydro_32C"/>
    <property type="match status" value="1"/>
</dbReference>
<feature type="domain" description="Glycosyl hydrolase family 32 C-terminal" evidence="6">
    <location>
        <begin position="429"/>
        <end position="585"/>
    </location>
</feature>
<comment type="similarity">
    <text evidence="1 4">Belongs to the glycosyl hydrolase 32 family.</text>
</comment>
<dbReference type="HOGENOM" id="CLU_013784_2_0_1"/>
<dbReference type="PANTHER" id="PTHR42800:SF3">
    <property type="entry name" value="GLYCOSYL HYDROLASE FAMILY 32 N-TERMINAL DOMAIN-CONTAINING PROTEIN"/>
    <property type="match status" value="1"/>
</dbReference>
<reference evidence="7" key="1">
    <citation type="journal article" date="2011" name="PLoS Biol.">
        <title>Gene gain and loss during evolution of obligate parasitism in the white rust pathogen of Arabidopsis thaliana.</title>
        <authorList>
            <person name="Kemen E."/>
            <person name="Gardiner A."/>
            <person name="Schultz-Larsen T."/>
            <person name="Kemen A.C."/>
            <person name="Balmuth A.L."/>
            <person name="Robert-Seilaniantz A."/>
            <person name="Bailey K."/>
            <person name="Holub E."/>
            <person name="Studholme D.J."/>
            <person name="Maclean D."/>
            <person name="Jones J.D."/>
        </authorList>
    </citation>
    <scope>NUCLEOTIDE SEQUENCE</scope>
</reference>
<protein>
    <submittedName>
        <fullName evidence="7">Uncharacterized protein ALNC14_012110</fullName>
    </submittedName>
</protein>
<evidence type="ECO:0000256" key="3">
    <source>
        <dbReference type="ARBA" id="ARBA00023295"/>
    </source>
</evidence>
<dbReference type="InterPro" id="IPR013148">
    <property type="entry name" value="Glyco_hydro_32_N"/>
</dbReference>
<dbReference type="GO" id="GO:0004575">
    <property type="term" value="F:sucrose alpha-glucosidase activity"/>
    <property type="evidence" value="ECO:0007669"/>
    <property type="project" value="TreeGrafter"/>
</dbReference>
<dbReference type="SMART" id="SM00640">
    <property type="entry name" value="Glyco_32"/>
    <property type="match status" value="1"/>
</dbReference>
<organism evidence="7">
    <name type="scientific">Albugo laibachii Nc14</name>
    <dbReference type="NCBI Taxonomy" id="890382"/>
    <lineage>
        <taxon>Eukaryota</taxon>
        <taxon>Sar</taxon>
        <taxon>Stramenopiles</taxon>
        <taxon>Oomycota</taxon>
        <taxon>Peronosporomycetes</taxon>
        <taxon>Albuginales</taxon>
        <taxon>Albuginaceae</taxon>
        <taxon>Albugo</taxon>
    </lineage>
</organism>
<dbReference type="CDD" id="cd18621">
    <property type="entry name" value="GH32_XdINV-like"/>
    <property type="match status" value="1"/>
</dbReference>
<dbReference type="InterPro" id="IPR013320">
    <property type="entry name" value="ConA-like_dom_sf"/>
</dbReference>
<reference evidence="7" key="2">
    <citation type="submission" date="2011-02" db="EMBL/GenBank/DDBJ databases">
        <authorList>
            <person name="MacLean D."/>
        </authorList>
    </citation>
    <scope>NUCLEOTIDE SEQUENCE</scope>
</reference>
<dbReference type="SUPFAM" id="SSF75005">
    <property type="entry name" value="Arabinanase/levansucrase/invertase"/>
    <property type="match status" value="1"/>
</dbReference>
<dbReference type="InterPro" id="IPR023296">
    <property type="entry name" value="Glyco_hydro_beta-prop_sf"/>
</dbReference>
<evidence type="ECO:0000259" key="5">
    <source>
        <dbReference type="Pfam" id="PF00251"/>
    </source>
</evidence>
<dbReference type="Gene3D" id="2.115.10.20">
    <property type="entry name" value="Glycosyl hydrolase domain, family 43"/>
    <property type="match status" value="1"/>
</dbReference>
<dbReference type="EMBL" id="FR824053">
    <property type="protein sequence ID" value="CCA15068.1"/>
    <property type="molecule type" value="Genomic_DNA"/>
</dbReference>
<evidence type="ECO:0000256" key="4">
    <source>
        <dbReference type="RuleBase" id="RU362110"/>
    </source>
</evidence>
<dbReference type="Gene3D" id="2.60.120.560">
    <property type="entry name" value="Exo-inulinase, domain 1"/>
    <property type="match status" value="1"/>
</dbReference>
<dbReference type="GO" id="GO:0005987">
    <property type="term" value="P:sucrose catabolic process"/>
    <property type="evidence" value="ECO:0007669"/>
    <property type="project" value="TreeGrafter"/>
</dbReference>
<proteinExistence type="inferred from homology"/>